<gene>
    <name evidence="2" type="ORF">GCM10009123_18440</name>
</gene>
<dbReference type="Proteomes" id="UP001501221">
    <property type="component" value="Unassembled WGS sequence"/>
</dbReference>
<sequence length="219" mass="25059">MEKEAVILIHGMGRSSRSMKSLERYLKTKGYLTYNQSYPSTVSQVERSSIHYINSALANIPHSISKIHFVTHSLGGILVRYYLSKHSIRKLGRIVMLAPPNQGSDVAEKYRAHFWYKWTTGVPGQQLHKTDNELLEKLKPISTEVGIIAGTSSSDPWFNHVFKSEHDGKVSVENTKLPEMKDMITVNHGHTFIMNKRKVKQYILNFLTSGNFYRHKKAV</sequence>
<protein>
    <submittedName>
        <fullName evidence="2">Alpha/beta fold hydrolase</fullName>
    </submittedName>
</protein>
<dbReference type="PANTHER" id="PTHR37946">
    <property type="entry name" value="SLL1969 PROTEIN"/>
    <property type="match status" value="1"/>
</dbReference>
<dbReference type="GO" id="GO:0016787">
    <property type="term" value="F:hydrolase activity"/>
    <property type="evidence" value="ECO:0007669"/>
    <property type="project" value="UniProtKB-KW"/>
</dbReference>
<dbReference type="Gene3D" id="3.40.50.1820">
    <property type="entry name" value="alpha/beta hydrolase"/>
    <property type="match status" value="1"/>
</dbReference>
<keyword evidence="3" id="KW-1185">Reference proteome</keyword>
<proteinExistence type="predicted"/>
<dbReference type="InterPro" id="IPR029058">
    <property type="entry name" value="AB_hydrolase_fold"/>
</dbReference>
<evidence type="ECO:0000259" key="1">
    <source>
        <dbReference type="Pfam" id="PF05057"/>
    </source>
</evidence>
<reference evidence="2 3" key="1">
    <citation type="journal article" date="2019" name="Int. J. Syst. Evol. Microbiol.">
        <title>The Global Catalogue of Microorganisms (GCM) 10K type strain sequencing project: providing services to taxonomists for standard genome sequencing and annotation.</title>
        <authorList>
            <consortium name="The Broad Institute Genomics Platform"/>
            <consortium name="The Broad Institute Genome Sequencing Center for Infectious Disease"/>
            <person name="Wu L."/>
            <person name="Ma J."/>
        </authorList>
    </citation>
    <scope>NUCLEOTIDE SEQUENCE [LARGE SCALE GENOMIC DNA]</scope>
    <source>
        <strain evidence="2 3">JCM 16211</strain>
    </source>
</reference>
<evidence type="ECO:0000313" key="3">
    <source>
        <dbReference type="Proteomes" id="UP001501221"/>
    </source>
</evidence>
<feature type="domain" description="DUF676" evidence="1">
    <location>
        <begin position="6"/>
        <end position="91"/>
    </location>
</feature>
<dbReference type="InterPro" id="IPR007751">
    <property type="entry name" value="DUF676_lipase-like"/>
</dbReference>
<dbReference type="EMBL" id="BAAAFM010000008">
    <property type="protein sequence ID" value="GAA0211549.1"/>
    <property type="molecule type" value="Genomic_DNA"/>
</dbReference>
<organism evidence="2 3">
    <name type="scientific">Kangiella japonica</name>
    <dbReference type="NCBI Taxonomy" id="647384"/>
    <lineage>
        <taxon>Bacteria</taxon>
        <taxon>Pseudomonadati</taxon>
        <taxon>Pseudomonadota</taxon>
        <taxon>Gammaproteobacteria</taxon>
        <taxon>Kangiellales</taxon>
        <taxon>Kangiellaceae</taxon>
        <taxon>Kangiella</taxon>
    </lineage>
</organism>
<keyword evidence="2" id="KW-0378">Hydrolase</keyword>
<accession>A0ABN0T3M6</accession>
<dbReference type="SUPFAM" id="SSF53474">
    <property type="entry name" value="alpha/beta-Hydrolases"/>
    <property type="match status" value="1"/>
</dbReference>
<dbReference type="RefSeq" id="WP_343989525.1">
    <property type="nucleotide sequence ID" value="NZ_BAAAFM010000008.1"/>
</dbReference>
<dbReference type="PANTHER" id="PTHR37946:SF1">
    <property type="entry name" value="SLL1969 PROTEIN"/>
    <property type="match status" value="1"/>
</dbReference>
<name>A0ABN0T3M6_9GAMM</name>
<evidence type="ECO:0000313" key="2">
    <source>
        <dbReference type="EMBL" id="GAA0211549.1"/>
    </source>
</evidence>
<dbReference type="Pfam" id="PF05057">
    <property type="entry name" value="DUF676"/>
    <property type="match status" value="1"/>
</dbReference>
<comment type="caution">
    <text evidence="2">The sequence shown here is derived from an EMBL/GenBank/DDBJ whole genome shotgun (WGS) entry which is preliminary data.</text>
</comment>